<evidence type="ECO:0000313" key="3">
    <source>
        <dbReference type="EMBL" id="MBB4616983.1"/>
    </source>
</evidence>
<protein>
    <recommendedName>
        <fullName evidence="2">Potassium channel domain-containing protein</fullName>
    </recommendedName>
</protein>
<feature type="domain" description="Potassium channel" evidence="2">
    <location>
        <begin position="177"/>
        <end position="223"/>
    </location>
</feature>
<organism evidence="3 4">
    <name type="scientific">Sphingomonas abaci</name>
    <dbReference type="NCBI Taxonomy" id="237611"/>
    <lineage>
        <taxon>Bacteria</taxon>
        <taxon>Pseudomonadati</taxon>
        <taxon>Pseudomonadota</taxon>
        <taxon>Alphaproteobacteria</taxon>
        <taxon>Sphingomonadales</taxon>
        <taxon>Sphingomonadaceae</taxon>
        <taxon>Sphingomonas</taxon>
    </lineage>
</organism>
<dbReference type="AlphaFoldDB" id="A0A7W7EWW5"/>
<dbReference type="Gene3D" id="1.10.287.70">
    <property type="match status" value="1"/>
</dbReference>
<dbReference type="SUPFAM" id="SSF81324">
    <property type="entry name" value="Voltage-gated potassium channels"/>
    <property type="match status" value="1"/>
</dbReference>
<sequence length="232" mass="25132">MHWIMDRDQRVDHCLSALLVLQCLTLFLVIPLAQRGGLGRTLLDICHLAFAILCVTVLTRHRLLQMVTLLCLALLTAWPLAGHLVSASLRLDSVQQHEAIALVSFVFNGAVTGVVAHHVFAAGRRVTMHRIRGAVLLYLNIAALFAIAYGAIAMYAPGAFTGTDLHHHGGDGLSAAFTYFSLTTLTTTGYGDIVPAEPLTRSLANLEAVIGQLFPATLLARLVALHMVHEDR</sequence>
<proteinExistence type="predicted"/>
<keyword evidence="1" id="KW-0812">Transmembrane</keyword>
<comment type="caution">
    <text evidence="3">The sequence shown here is derived from an EMBL/GenBank/DDBJ whole genome shotgun (WGS) entry which is preliminary data.</text>
</comment>
<reference evidence="3 4" key="1">
    <citation type="submission" date="2020-08" db="EMBL/GenBank/DDBJ databases">
        <title>Genomic Encyclopedia of Type Strains, Phase IV (KMG-IV): sequencing the most valuable type-strain genomes for metagenomic binning, comparative biology and taxonomic classification.</title>
        <authorList>
            <person name="Goeker M."/>
        </authorList>
    </citation>
    <scope>NUCLEOTIDE SEQUENCE [LARGE SCALE GENOMIC DNA]</scope>
    <source>
        <strain evidence="3 4">DSM 15867</strain>
    </source>
</reference>
<evidence type="ECO:0000313" key="4">
    <source>
        <dbReference type="Proteomes" id="UP000574769"/>
    </source>
</evidence>
<gene>
    <name evidence="3" type="ORF">GGQ96_001103</name>
</gene>
<dbReference type="EMBL" id="JACHNY010000002">
    <property type="protein sequence ID" value="MBB4616983.1"/>
    <property type="molecule type" value="Genomic_DNA"/>
</dbReference>
<keyword evidence="1" id="KW-1133">Transmembrane helix</keyword>
<dbReference type="InterPro" id="IPR013099">
    <property type="entry name" value="K_chnl_dom"/>
</dbReference>
<evidence type="ECO:0000259" key="2">
    <source>
        <dbReference type="Pfam" id="PF07885"/>
    </source>
</evidence>
<dbReference type="RefSeq" id="WP_184112449.1">
    <property type="nucleotide sequence ID" value="NZ_JACHNY010000002.1"/>
</dbReference>
<feature type="transmembrane region" description="Helical" evidence="1">
    <location>
        <begin position="66"/>
        <end position="87"/>
    </location>
</feature>
<dbReference type="Pfam" id="PF07885">
    <property type="entry name" value="Ion_trans_2"/>
    <property type="match status" value="1"/>
</dbReference>
<keyword evidence="1" id="KW-0472">Membrane</keyword>
<feature type="transmembrane region" description="Helical" evidence="1">
    <location>
        <begin position="135"/>
        <end position="156"/>
    </location>
</feature>
<evidence type="ECO:0000256" key="1">
    <source>
        <dbReference type="SAM" id="Phobius"/>
    </source>
</evidence>
<name>A0A7W7EWW5_9SPHN</name>
<keyword evidence="4" id="KW-1185">Reference proteome</keyword>
<feature type="transmembrane region" description="Helical" evidence="1">
    <location>
        <begin position="99"/>
        <end position="123"/>
    </location>
</feature>
<feature type="transmembrane region" description="Helical" evidence="1">
    <location>
        <begin position="38"/>
        <end position="59"/>
    </location>
</feature>
<dbReference type="Proteomes" id="UP000574769">
    <property type="component" value="Unassembled WGS sequence"/>
</dbReference>
<feature type="transmembrane region" description="Helical" evidence="1">
    <location>
        <begin position="12"/>
        <end position="32"/>
    </location>
</feature>
<accession>A0A7W7EWW5</accession>